<reference evidence="2" key="1">
    <citation type="submission" date="2016-06" db="EMBL/GenBank/DDBJ databases">
        <title>Parallel loss of symbiosis genes in relatives of nitrogen-fixing non-legume Parasponia.</title>
        <authorList>
            <person name="Van Velzen R."/>
            <person name="Holmer R."/>
            <person name="Bu F."/>
            <person name="Rutten L."/>
            <person name="Van Zeijl A."/>
            <person name="Liu W."/>
            <person name="Santuari L."/>
            <person name="Cao Q."/>
            <person name="Sharma T."/>
            <person name="Shen D."/>
            <person name="Roswanjaya Y."/>
            <person name="Wardhani T."/>
            <person name="Kalhor M.S."/>
            <person name="Jansen J."/>
            <person name="Van den Hoogen J."/>
            <person name="Gungor B."/>
            <person name="Hartog M."/>
            <person name="Hontelez J."/>
            <person name="Verver J."/>
            <person name="Yang W.-C."/>
            <person name="Schijlen E."/>
            <person name="Repin R."/>
            <person name="Schilthuizen M."/>
            <person name="Schranz E."/>
            <person name="Heidstra R."/>
            <person name="Miyata K."/>
            <person name="Fedorova E."/>
            <person name="Kohlen W."/>
            <person name="Bisseling T."/>
            <person name="Smit S."/>
            <person name="Geurts R."/>
        </authorList>
    </citation>
    <scope>NUCLEOTIDE SEQUENCE [LARGE SCALE GENOMIC DNA]</scope>
    <source>
        <strain evidence="2">cv. WU1-14</strain>
    </source>
</reference>
<protein>
    <submittedName>
        <fullName evidence="1">Uncharacterized protein</fullName>
    </submittedName>
</protein>
<dbReference type="EMBL" id="JXTB01000161">
    <property type="protein sequence ID" value="PON57257.1"/>
    <property type="molecule type" value="Genomic_DNA"/>
</dbReference>
<keyword evidence="2" id="KW-1185">Reference proteome</keyword>
<evidence type="ECO:0000313" key="1">
    <source>
        <dbReference type="EMBL" id="PON57257.1"/>
    </source>
</evidence>
<comment type="caution">
    <text evidence="1">The sequence shown here is derived from an EMBL/GenBank/DDBJ whole genome shotgun (WGS) entry which is preliminary data.</text>
</comment>
<organism evidence="1 2">
    <name type="scientific">Parasponia andersonii</name>
    <name type="common">Sponia andersonii</name>
    <dbReference type="NCBI Taxonomy" id="3476"/>
    <lineage>
        <taxon>Eukaryota</taxon>
        <taxon>Viridiplantae</taxon>
        <taxon>Streptophyta</taxon>
        <taxon>Embryophyta</taxon>
        <taxon>Tracheophyta</taxon>
        <taxon>Spermatophyta</taxon>
        <taxon>Magnoliopsida</taxon>
        <taxon>eudicotyledons</taxon>
        <taxon>Gunneridae</taxon>
        <taxon>Pentapetalae</taxon>
        <taxon>rosids</taxon>
        <taxon>fabids</taxon>
        <taxon>Rosales</taxon>
        <taxon>Cannabaceae</taxon>
        <taxon>Parasponia</taxon>
    </lineage>
</organism>
<dbReference type="AlphaFoldDB" id="A0A2P5C893"/>
<gene>
    <name evidence="1" type="ORF">PanWU01x14_175210</name>
</gene>
<name>A0A2P5C893_PARAD</name>
<sequence length="137" mass="14911">MAAWVRRRWPRGRVLRVACRLPPRAGRAGAPVCSVGTVQLATRMRSAQGLRVASPRMLHGITPRMVRGHDPAGRADIIRAWPVGGLLCAGRAGGLPSLRRLGCRLIRLMCEHYASTWSLGSCLKRGRIALCEPVGAR</sequence>
<evidence type="ECO:0000313" key="2">
    <source>
        <dbReference type="Proteomes" id="UP000237105"/>
    </source>
</evidence>
<proteinExistence type="predicted"/>
<accession>A0A2P5C893</accession>
<dbReference type="Proteomes" id="UP000237105">
    <property type="component" value="Unassembled WGS sequence"/>
</dbReference>